<gene>
    <name evidence="2" type="ORF">PFISCL1PPCAC_23008</name>
</gene>
<accession>A0AAV5WHG3</accession>
<evidence type="ECO:0000256" key="1">
    <source>
        <dbReference type="SAM" id="MobiDB-lite"/>
    </source>
</evidence>
<proteinExistence type="predicted"/>
<evidence type="ECO:0000313" key="3">
    <source>
        <dbReference type="Proteomes" id="UP001432322"/>
    </source>
</evidence>
<protein>
    <submittedName>
        <fullName evidence="2">Uncharacterized protein</fullName>
    </submittedName>
</protein>
<feature type="non-terminal residue" evidence="2">
    <location>
        <position position="1"/>
    </location>
</feature>
<organism evidence="2 3">
    <name type="scientific">Pristionchus fissidentatus</name>
    <dbReference type="NCBI Taxonomy" id="1538716"/>
    <lineage>
        <taxon>Eukaryota</taxon>
        <taxon>Metazoa</taxon>
        <taxon>Ecdysozoa</taxon>
        <taxon>Nematoda</taxon>
        <taxon>Chromadorea</taxon>
        <taxon>Rhabditida</taxon>
        <taxon>Rhabditina</taxon>
        <taxon>Diplogasteromorpha</taxon>
        <taxon>Diplogasteroidea</taxon>
        <taxon>Neodiplogasteridae</taxon>
        <taxon>Pristionchus</taxon>
    </lineage>
</organism>
<reference evidence="2" key="1">
    <citation type="submission" date="2023-10" db="EMBL/GenBank/DDBJ databases">
        <title>Genome assembly of Pristionchus species.</title>
        <authorList>
            <person name="Yoshida K."/>
            <person name="Sommer R.J."/>
        </authorList>
    </citation>
    <scope>NUCLEOTIDE SEQUENCE</scope>
    <source>
        <strain evidence="2">RS5133</strain>
    </source>
</reference>
<dbReference type="AlphaFoldDB" id="A0AAV5WHG3"/>
<comment type="caution">
    <text evidence="2">The sequence shown here is derived from an EMBL/GenBank/DDBJ whole genome shotgun (WGS) entry which is preliminary data.</text>
</comment>
<feature type="compositionally biased region" description="Basic and acidic residues" evidence="1">
    <location>
        <begin position="99"/>
        <end position="115"/>
    </location>
</feature>
<keyword evidence="3" id="KW-1185">Reference proteome</keyword>
<feature type="compositionally biased region" description="Polar residues" evidence="1">
    <location>
        <begin position="41"/>
        <end position="61"/>
    </location>
</feature>
<feature type="compositionally biased region" description="Acidic residues" evidence="1">
    <location>
        <begin position="70"/>
        <end position="89"/>
    </location>
</feature>
<dbReference type="EMBL" id="BTSY01000006">
    <property type="protein sequence ID" value="GMT31711.1"/>
    <property type="molecule type" value="Genomic_DNA"/>
</dbReference>
<feature type="region of interest" description="Disordered" evidence="1">
    <location>
        <begin position="41"/>
        <end position="124"/>
    </location>
</feature>
<evidence type="ECO:0000313" key="2">
    <source>
        <dbReference type="EMBL" id="GMT31711.1"/>
    </source>
</evidence>
<dbReference type="Proteomes" id="UP001432322">
    <property type="component" value="Unassembled WGS sequence"/>
</dbReference>
<name>A0AAV5WHG3_9BILA</name>
<sequence length="139" mass="15458">RSRPLSGELEKTTMFMQIKFEDVLSECERHLIGEKIILPQPTLNETQTSSVAPAENVTSTPEPIYMMGDGDFDDTEDFKDEDDDDEEEDAHAPAGAAQHHHEEAEGHGHSHDLPSTKKSGAPNTPMLPFLIPFTIVILY</sequence>